<protein>
    <submittedName>
        <fullName evidence="2">Transcriptional regulator</fullName>
    </submittedName>
</protein>
<dbReference type="InterPro" id="IPR001387">
    <property type="entry name" value="Cro/C1-type_HTH"/>
</dbReference>
<dbReference type="Proteomes" id="UP000251205">
    <property type="component" value="Unassembled WGS sequence"/>
</dbReference>
<dbReference type="AlphaFoldDB" id="A0A329YHE2"/>
<dbReference type="Pfam" id="PF01381">
    <property type="entry name" value="HTH_3"/>
    <property type="match status" value="1"/>
</dbReference>
<dbReference type="Gene3D" id="1.10.260.40">
    <property type="entry name" value="lambda repressor-like DNA-binding domains"/>
    <property type="match status" value="1"/>
</dbReference>
<dbReference type="PROSITE" id="PS50943">
    <property type="entry name" value="HTH_CROC1"/>
    <property type="match status" value="1"/>
</dbReference>
<accession>A0A329YHE2</accession>
<evidence type="ECO:0000313" key="3">
    <source>
        <dbReference type="Proteomes" id="UP000251205"/>
    </source>
</evidence>
<gene>
    <name evidence="2" type="ORF">DQ393_20100</name>
</gene>
<dbReference type="EMBL" id="QMKK01000045">
    <property type="protein sequence ID" value="RAX39820.1"/>
    <property type="molecule type" value="Genomic_DNA"/>
</dbReference>
<dbReference type="GO" id="GO:0003677">
    <property type="term" value="F:DNA binding"/>
    <property type="evidence" value="ECO:0007669"/>
    <property type="project" value="InterPro"/>
</dbReference>
<dbReference type="CDD" id="cd00093">
    <property type="entry name" value="HTH_XRE"/>
    <property type="match status" value="1"/>
</dbReference>
<dbReference type="OrthoDB" id="9796370at2"/>
<evidence type="ECO:0000259" key="1">
    <source>
        <dbReference type="PROSITE" id="PS50943"/>
    </source>
</evidence>
<dbReference type="SUPFAM" id="SSF47413">
    <property type="entry name" value="lambda repressor-like DNA-binding domains"/>
    <property type="match status" value="1"/>
</dbReference>
<dbReference type="InterPro" id="IPR010982">
    <property type="entry name" value="Lambda_DNA-bd_dom_sf"/>
</dbReference>
<comment type="caution">
    <text evidence="2">The sequence shown here is derived from an EMBL/GenBank/DDBJ whole genome shotgun (WGS) entry which is preliminary data.</text>
</comment>
<dbReference type="SMART" id="SM00530">
    <property type="entry name" value="HTH_XRE"/>
    <property type="match status" value="1"/>
</dbReference>
<dbReference type="RefSeq" id="WP_112343495.1">
    <property type="nucleotide sequence ID" value="NZ_QMKK01000045.1"/>
</dbReference>
<name>A0A329YHE2_RHITR</name>
<organism evidence="2 3">
    <name type="scientific">Rhizobium tropici</name>
    <dbReference type="NCBI Taxonomy" id="398"/>
    <lineage>
        <taxon>Bacteria</taxon>
        <taxon>Pseudomonadati</taxon>
        <taxon>Pseudomonadota</taxon>
        <taxon>Alphaproteobacteria</taxon>
        <taxon>Hyphomicrobiales</taxon>
        <taxon>Rhizobiaceae</taxon>
        <taxon>Rhizobium/Agrobacterium group</taxon>
        <taxon>Rhizobium</taxon>
    </lineage>
</organism>
<proteinExistence type="predicted"/>
<sequence>MKNFPSQVRAARGLLNLTQQGLAEISQVSLRTIVQLEQGDKEPSRSIAQTLKLSLEAAGVEFIPENGDGGVGVRLKKTSSAE</sequence>
<reference evidence="2 3" key="1">
    <citation type="submission" date="2018-06" db="EMBL/GenBank/DDBJ databases">
        <title>Whole Genome Sequence of an efficient microsymbiont, Rhizobium tropici.</title>
        <authorList>
            <person name="Srinivasan R."/>
            <person name="Singh H.V."/>
            <person name="Srivastava R."/>
            <person name="Kumari B."/>
            <person name="Radhakrishna A."/>
        </authorList>
    </citation>
    <scope>NUCLEOTIDE SEQUENCE [LARGE SCALE GENOMIC DNA]</scope>
    <source>
        <strain evidence="2 3">IGFRI Rhizo-19</strain>
    </source>
</reference>
<evidence type="ECO:0000313" key="2">
    <source>
        <dbReference type="EMBL" id="RAX39820.1"/>
    </source>
</evidence>
<feature type="domain" description="HTH cro/C1-type" evidence="1">
    <location>
        <begin position="8"/>
        <end position="62"/>
    </location>
</feature>